<dbReference type="EMBL" id="UHDT01000001">
    <property type="protein sequence ID" value="SUM58371.1"/>
    <property type="molecule type" value="Genomic_DNA"/>
</dbReference>
<keyword evidence="1" id="KW-0472">Membrane</keyword>
<name>A0A380GV87_9STAP</name>
<proteinExistence type="predicted"/>
<dbReference type="AlphaFoldDB" id="A0A380GV87"/>
<dbReference type="Proteomes" id="UP000254100">
    <property type="component" value="Unassembled WGS sequence"/>
</dbReference>
<keyword evidence="1" id="KW-1133">Transmembrane helix</keyword>
<accession>A0A380GV87</accession>
<sequence>MQALLKLIWFIFALILAIYFIWHDMFISLAIIIFLSLFVYSLIEILCKDKKSKD</sequence>
<protein>
    <submittedName>
        <fullName evidence="2">Uncharacterized protein</fullName>
    </submittedName>
</protein>
<evidence type="ECO:0000313" key="3">
    <source>
        <dbReference type="Proteomes" id="UP000254100"/>
    </source>
</evidence>
<evidence type="ECO:0000256" key="1">
    <source>
        <dbReference type="SAM" id="Phobius"/>
    </source>
</evidence>
<organism evidence="2 3">
    <name type="scientific">Staphylococcus microti</name>
    <dbReference type="NCBI Taxonomy" id="569857"/>
    <lineage>
        <taxon>Bacteria</taxon>
        <taxon>Bacillati</taxon>
        <taxon>Bacillota</taxon>
        <taxon>Bacilli</taxon>
        <taxon>Bacillales</taxon>
        <taxon>Staphylococcaceae</taxon>
        <taxon>Staphylococcus</taxon>
    </lineage>
</organism>
<evidence type="ECO:0000313" key="2">
    <source>
        <dbReference type="EMBL" id="SUM58371.1"/>
    </source>
</evidence>
<feature type="transmembrane region" description="Helical" evidence="1">
    <location>
        <begin position="7"/>
        <end position="22"/>
    </location>
</feature>
<gene>
    <name evidence="2" type="ORF">NCTC13832_02119</name>
</gene>
<feature type="transmembrane region" description="Helical" evidence="1">
    <location>
        <begin position="28"/>
        <end position="47"/>
    </location>
</feature>
<reference evidence="2 3" key="1">
    <citation type="submission" date="2018-06" db="EMBL/GenBank/DDBJ databases">
        <authorList>
            <consortium name="Pathogen Informatics"/>
            <person name="Doyle S."/>
        </authorList>
    </citation>
    <scope>NUCLEOTIDE SEQUENCE [LARGE SCALE GENOMIC DNA]</scope>
    <source>
        <strain evidence="2 3">NCTC13832</strain>
    </source>
</reference>
<keyword evidence="1" id="KW-0812">Transmembrane</keyword>